<feature type="non-terminal residue" evidence="4">
    <location>
        <position position="1"/>
    </location>
</feature>
<evidence type="ECO:0000313" key="4">
    <source>
        <dbReference type="EMBL" id="CAG7725408.1"/>
    </source>
</evidence>
<gene>
    <name evidence="4" type="ORF">AFUS01_LOCUS14365</name>
</gene>
<feature type="domain" description="Peptidase M13 N-terminal" evidence="3">
    <location>
        <begin position="77"/>
        <end position="214"/>
    </location>
</feature>
<proteinExistence type="inferred from homology"/>
<accession>A0A8J2JWK6</accession>
<dbReference type="Proteomes" id="UP000708208">
    <property type="component" value="Unassembled WGS sequence"/>
</dbReference>
<comment type="subcellular location">
    <subcellularLocation>
        <location evidence="1">Cell membrane</location>
        <topology evidence="1">Single-pass type II membrane protein</topology>
    </subcellularLocation>
</comment>
<evidence type="ECO:0000256" key="1">
    <source>
        <dbReference type="ARBA" id="ARBA00004401"/>
    </source>
</evidence>
<sequence length="214" mass="24022">SVAGLGIVPAREKLETKWGRTFLQKPSHKSVEKLKIIRELSPFPYSKRAPRADVCFTEECLDASLQLLESINFSVNPCDDFFEYSCGKWITDNPIPPSSVRWGQFDILRQEVNNVTQGILTSPPESSDFKPVLQVKDFYSQCIDTGAMEREGLAHVIAILTIAGGWPSITPTWSPAGFDLISVVAQARREFLDYILATVYVTIDMRNTTRSVVY</sequence>
<evidence type="ECO:0000256" key="2">
    <source>
        <dbReference type="ARBA" id="ARBA00007357"/>
    </source>
</evidence>
<comment type="caution">
    <text evidence="4">The sequence shown here is derived from an EMBL/GenBank/DDBJ whole genome shotgun (WGS) entry which is preliminary data.</text>
</comment>
<dbReference type="GO" id="GO:0016485">
    <property type="term" value="P:protein processing"/>
    <property type="evidence" value="ECO:0007669"/>
    <property type="project" value="TreeGrafter"/>
</dbReference>
<dbReference type="InterPro" id="IPR000718">
    <property type="entry name" value="Peptidase_M13"/>
</dbReference>
<evidence type="ECO:0000259" key="3">
    <source>
        <dbReference type="Pfam" id="PF05649"/>
    </source>
</evidence>
<dbReference type="InterPro" id="IPR008753">
    <property type="entry name" value="Peptidase_M13_N"/>
</dbReference>
<feature type="non-terminal residue" evidence="4">
    <location>
        <position position="214"/>
    </location>
</feature>
<dbReference type="AlphaFoldDB" id="A0A8J2JWK6"/>
<dbReference type="OrthoDB" id="6475849at2759"/>
<dbReference type="GO" id="GO:0005886">
    <property type="term" value="C:plasma membrane"/>
    <property type="evidence" value="ECO:0007669"/>
    <property type="project" value="UniProtKB-SubCell"/>
</dbReference>
<reference evidence="4" key="1">
    <citation type="submission" date="2021-06" db="EMBL/GenBank/DDBJ databases">
        <authorList>
            <person name="Hodson N. C."/>
            <person name="Mongue J. A."/>
            <person name="Jaron S. K."/>
        </authorList>
    </citation>
    <scope>NUCLEOTIDE SEQUENCE</scope>
</reference>
<comment type="similarity">
    <text evidence="2">Belongs to the peptidase M13 family.</text>
</comment>
<dbReference type="GO" id="GO:0004222">
    <property type="term" value="F:metalloendopeptidase activity"/>
    <property type="evidence" value="ECO:0007669"/>
    <property type="project" value="InterPro"/>
</dbReference>
<dbReference type="PANTHER" id="PTHR11733">
    <property type="entry name" value="ZINC METALLOPROTEASE FAMILY M13 NEPRILYSIN-RELATED"/>
    <property type="match status" value="1"/>
</dbReference>
<name>A0A8J2JWK6_9HEXA</name>
<dbReference type="EMBL" id="CAJVCH010121437">
    <property type="protein sequence ID" value="CAG7725408.1"/>
    <property type="molecule type" value="Genomic_DNA"/>
</dbReference>
<protein>
    <recommendedName>
        <fullName evidence="3">Peptidase M13 N-terminal domain-containing protein</fullName>
    </recommendedName>
</protein>
<evidence type="ECO:0000313" key="5">
    <source>
        <dbReference type="Proteomes" id="UP000708208"/>
    </source>
</evidence>
<keyword evidence="5" id="KW-1185">Reference proteome</keyword>
<dbReference type="PANTHER" id="PTHR11733:SF167">
    <property type="entry name" value="FI17812P1-RELATED"/>
    <property type="match status" value="1"/>
</dbReference>
<organism evidence="4 5">
    <name type="scientific">Allacma fusca</name>
    <dbReference type="NCBI Taxonomy" id="39272"/>
    <lineage>
        <taxon>Eukaryota</taxon>
        <taxon>Metazoa</taxon>
        <taxon>Ecdysozoa</taxon>
        <taxon>Arthropoda</taxon>
        <taxon>Hexapoda</taxon>
        <taxon>Collembola</taxon>
        <taxon>Symphypleona</taxon>
        <taxon>Sminthuridae</taxon>
        <taxon>Allacma</taxon>
    </lineage>
</organism>
<dbReference type="Pfam" id="PF05649">
    <property type="entry name" value="Peptidase_M13_N"/>
    <property type="match status" value="1"/>
</dbReference>
<dbReference type="PROSITE" id="PS51885">
    <property type="entry name" value="NEPRILYSIN"/>
    <property type="match status" value="1"/>
</dbReference>